<dbReference type="SUPFAM" id="SSF56112">
    <property type="entry name" value="Protein kinase-like (PK-like)"/>
    <property type="match status" value="1"/>
</dbReference>
<evidence type="ECO:0000256" key="1">
    <source>
        <dbReference type="ARBA" id="ARBA00022741"/>
    </source>
</evidence>
<evidence type="ECO:0000313" key="5">
    <source>
        <dbReference type="EMBL" id="WIA21645.1"/>
    </source>
</evidence>
<feature type="domain" description="Protein kinase" evidence="4">
    <location>
        <begin position="50"/>
        <end position="330"/>
    </location>
</feature>
<keyword evidence="1" id="KW-0547">Nucleotide-binding</keyword>
<dbReference type="SMART" id="SM00220">
    <property type="entry name" value="S_TKc"/>
    <property type="match status" value="1"/>
</dbReference>
<dbReference type="InterPro" id="IPR008271">
    <property type="entry name" value="Ser/Thr_kinase_AS"/>
</dbReference>
<evidence type="ECO:0000256" key="3">
    <source>
        <dbReference type="SAM" id="MobiDB-lite"/>
    </source>
</evidence>
<reference evidence="5 6" key="1">
    <citation type="submission" date="2023-05" db="EMBL/GenBank/DDBJ databases">
        <title>A 100% complete, gapless, phased diploid assembly of the Scenedesmus obliquus UTEX 3031 genome.</title>
        <authorList>
            <person name="Biondi T.C."/>
            <person name="Hanschen E.R."/>
            <person name="Kwon T."/>
            <person name="Eng W."/>
            <person name="Kruse C.P.S."/>
            <person name="Koehler S.I."/>
            <person name="Kunde Y."/>
            <person name="Gleasner C.D."/>
            <person name="You Mak K.T."/>
            <person name="Polle J."/>
            <person name="Hovde B.T."/>
            <person name="Starkenburg S.R."/>
        </authorList>
    </citation>
    <scope>NUCLEOTIDE SEQUENCE [LARGE SCALE GENOMIC DNA]</scope>
    <source>
        <strain evidence="5 6">DOE0152z</strain>
    </source>
</reference>
<dbReference type="InterPro" id="IPR000719">
    <property type="entry name" value="Prot_kinase_dom"/>
</dbReference>
<dbReference type="PANTHER" id="PTHR24346:SF92">
    <property type="entry name" value="SNF1-RELATED PROTEIN KINASE 2.6"/>
    <property type="match status" value="1"/>
</dbReference>
<sequence>MGACCSSPADNYEPGSKQAAGSSSAHHHHHHKNQKQEAQKTPDFGLGEDFEVIKLLGTGGEGETWLCVDQRTKREVAIKLVRRPIPRSITQIIQREIKILADLGDGHLNIVHADEVLLTKTHVGLVMEYVAGGNMVAFVTKRREMRESRGGLCIDEDEASFFFRQLIWAVQFCHKNHVAHRDLKLDNTILDHRDPPRLKLCDFGFAKAWASNSNMDTMRIGTPEYMGPELISGRAGYDGKKVDVWAAGVLLFVMLLGMFPFEMEDENYVNTAGLYSIWIQQIRTSWQESPHNNSAVGKLTKDCRDLLDKMFDVNQDSRITIDGIIRHPWFSRPLPEKYETALAQLQEEQRAIDSRVAGGNYRSKERDAQLQMLLDKATIPPAAGENILRVPLSRYGASSAVGSGAVAAIPEGP</sequence>
<dbReference type="PROSITE" id="PS50011">
    <property type="entry name" value="PROTEIN_KINASE_DOM"/>
    <property type="match status" value="1"/>
</dbReference>
<dbReference type="Pfam" id="PF00069">
    <property type="entry name" value="Pkinase"/>
    <property type="match status" value="1"/>
</dbReference>
<gene>
    <name evidence="5" type="ORF">OEZ85_000821</name>
</gene>
<dbReference type="EMBL" id="CP126220">
    <property type="protein sequence ID" value="WIA21645.1"/>
    <property type="molecule type" value="Genomic_DNA"/>
</dbReference>
<organism evidence="5 6">
    <name type="scientific">Tetradesmus obliquus</name>
    <name type="common">Green alga</name>
    <name type="synonym">Acutodesmus obliquus</name>
    <dbReference type="NCBI Taxonomy" id="3088"/>
    <lineage>
        <taxon>Eukaryota</taxon>
        <taxon>Viridiplantae</taxon>
        <taxon>Chlorophyta</taxon>
        <taxon>core chlorophytes</taxon>
        <taxon>Chlorophyceae</taxon>
        <taxon>CS clade</taxon>
        <taxon>Sphaeropleales</taxon>
        <taxon>Scenedesmaceae</taxon>
        <taxon>Tetradesmus</taxon>
    </lineage>
</organism>
<evidence type="ECO:0000313" key="6">
    <source>
        <dbReference type="Proteomes" id="UP001244341"/>
    </source>
</evidence>
<evidence type="ECO:0000259" key="4">
    <source>
        <dbReference type="PROSITE" id="PS50011"/>
    </source>
</evidence>
<proteinExistence type="predicted"/>
<name>A0ABY8UK26_TETOB</name>
<dbReference type="PROSITE" id="PS00108">
    <property type="entry name" value="PROTEIN_KINASE_ST"/>
    <property type="match status" value="1"/>
</dbReference>
<dbReference type="InterPro" id="IPR011009">
    <property type="entry name" value="Kinase-like_dom_sf"/>
</dbReference>
<evidence type="ECO:0000256" key="2">
    <source>
        <dbReference type="ARBA" id="ARBA00022840"/>
    </source>
</evidence>
<accession>A0ABY8UK26</accession>
<dbReference type="Gene3D" id="1.10.510.10">
    <property type="entry name" value="Transferase(Phosphotransferase) domain 1"/>
    <property type="match status" value="1"/>
</dbReference>
<dbReference type="PANTHER" id="PTHR24346">
    <property type="entry name" value="MAP/MICROTUBULE AFFINITY-REGULATING KINASE"/>
    <property type="match status" value="1"/>
</dbReference>
<feature type="region of interest" description="Disordered" evidence="3">
    <location>
        <begin position="1"/>
        <end position="43"/>
    </location>
</feature>
<keyword evidence="6" id="KW-1185">Reference proteome</keyword>
<protein>
    <recommendedName>
        <fullName evidence="4">Protein kinase domain-containing protein</fullName>
    </recommendedName>
</protein>
<keyword evidence="2" id="KW-0067">ATP-binding</keyword>
<dbReference type="Proteomes" id="UP001244341">
    <property type="component" value="Chromosome 13b"/>
</dbReference>